<protein>
    <submittedName>
        <fullName evidence="1">Uncharacterized protein</fullName>
    </submittedName>
</protein>
<proteinExistence type="predicted"/>
<reference evidence="1" key="1">
    <citation type="journal article" date="2015" name="Nature">
        <title>Complex archaea that bridge the gap between prokaryotes and eukaryotes.</title>
        <authorList>
            <person name="Spang A."/>
            <person name="Saw J.H."/>
            <person name="Jorgensen S.L."/>
            <person name="Zaremba-Niedzwiedzka K."/>
            <person name="Martijn J."/>
            <person name="Lind A.E."/>
            <person name="van Eijk R."/>
            <person name="Schleper C."/>
            <person name="Guy L."/>
            <person name="Ettema T.J."/>
        </authorList>
    </citation>
    <scope>NUCLEOTIDE SEQUENCE</scope>
</reference>
<evidence type="ECO:0000313" key="1">
    <source>
        <dbReference type="EMBL" id="KKN35817.1"/>
    </source>
</evidence>
<accession>A0A0F9QFS0</accession>
<gene>
    <name evidence="1" type="ORF">LCGC14_0779850</name>
</gene>
<dbReference type="AlphaFoldDB" id="A0A0F9QFS0"/>
<organism evidence="1">
    <name type="scientific">marine sediment metagenome</name>
    <dbReference type="NCBI Taxonomy" id="412755"/>
    <lineage>
        <taxon>unclassified sequences</taxon>
        <taxon>metagenomes</taxon>
        <taxon>ecological metagenomes</taxon>
    </lineage>
</organism>
<sequence length="408" mass="47748">MFPIEILKKDSISEMLNAIYEYNKKILVKIRNDYIYIHQALREYQNIKNKFYKKKPNLANISKELGRYQTVDLELIKKYFSKMEYTLSQFKCLFLFFLIIERIGDPKITLSKIIKNLSLLKDSGNNASVVRHAVIDFTYFFPSKTIKYFLSQSSKKTILLDSILECSEGNIKELLRELGIEDNINSLTIGNRKVFDLGLLLVLFRVKELNTLSTNLAVKIFGSKKIEKIQNFIHHTNLGPDHIIENISESGLEKSKSYFIKAFNLNKSLSGEKLRQEIIRVMRELKIANCEEFYVEPQYGKFLHIAADEDICDSDWEVEIDNFLTENNIKHKKPRAGKFNVYYENSCMYPDWIINEKMVELFGAEHIKGYLEKIEIKKKSNLLPLISISKDDYQRDKGFSILKKEFLS</sequence>
<dbReference type="EMBL" id="LAZR01002009">
    <property type="protein sequence ID" value="KKN35817.1"/>
    <property type="molecule type" value="Genomic_DNA"/>
</dbReference>
<comment type="caution">
    <text evidence="1">The sequence shown here is derived from an EMBL/GenBank/DDBJ whole genome shotgun (WGS) entry which is preliminary data.</text>
</comment>
<name>A0A0F9QFS0_9ZZZZ</name>